<keyword evidence="2" id="KW-0732">Signal</keyword>
<reference evidence="4" key="1">
    <citation type="journal article" date="2015" name="Nat. Genet.">
        <title>The genome and transcriptome of the zoonotic hookworm Ancylostoma ceylanicum identify infection-specific gene families.</title>
        <authorList>
            <person name="Schwarz E.M."/>
            <person name="Hu Y."/>
            <person name="Antoshechkin I."/>
            <person name="Miller M.M."/>
            <person name="Sternberg P.W."/>
            <person name="Aroian R.V."/>
        </authorList>
    </citation>
    <scope>NUCLEOTIDE SEQUENCE</scope>
    <source>
        <strain evidence="4">HY135</strain>
    </source>
</reference>
<feature type="signal peptide" evidence="2">
    <location>
        <begin position="1"/>
        <end position="19"/>
    </location>
</feature>
<dbReference type="OrthoDB" id="5903040at2759"/>
<comment type="caution">
    <text evidence="3">The sequence shown here is derived from an EMBL/GenBank/DDBJ whole genome shotgun (WGS) entry which is preliminary data.</text>
</comment>
<evidence type="ECO:0000256" key="2">
    <source>
        <dbReference type="SAM" id="SignalP"/>
    </source>
</evidence>
<organism evidence="3 4">
    <name type="scientific">Ancylostoma ceylanicum</name>
    <dbReference type="NCBI Taxonomy" id="53326"/>
    <lineage>
        <taxon>Eukaryota</taxon>
        <taxon>Metazoa</taxon>
        <taxon>Ecdysozoa</taxon>
        <taxon>Nematoda</taxon>
        <taxon>Chromadorea</taxon>
        <taxon>Rhabditida</taxon>
        <taxon>Rhabditina</taxon>
        <taxon>Rhabditomorpha</taxon>
        <taxon>Strongyloidea</taxon>
        <taxon>Ancylostomatidae</taxon>
        <taxon>Ancylostomatinae</taxon>
        <taxon>Ancylostoma</taxon>
    </lineage>
</organism>
<feature type="compositionally biased region" description="Basic residues" evidence="1">
    <location>
        <begin position="129"/>
        <end position="140"/>
    </location>
</feature>
<evidence type="ECO:0000313" key="4">
    <source>
        <dbReference type="Proteomes" id="UP000024635"/>
    </source>
</evidence>
<feature type="chain" id="PRO_5001486733" evidence="2">
    <location>
        <begin position="20"/>
        <end position="148"/>
    </location>
</feature>
<feature type="region of interest" description="Disordered" evidence="1">
    <location>
        <begin position="129"/>
        <end position="148"/>
    </location>
</feature>
<evidence type="ECO:0000313" key="3">
    <source>
        <dbReference type="EMBL" id="EYB93353.1"/>
    </source>
</evidence>
<dbReference type="Proteomes" id="UP000024635">
    <property type="component" value="Unassembled WGS sequence"/>
</dbReference>
<evidence type="ECO:0000256" key="1">
    <source>
        <dbReference type="SAM" id="MobiDB-lite"/>
    </source>
</evidence>
<sequence>MSFYYLLPILLVIVHRSLASFPTAIEEEPAVALAPEIAHVAPMMPSLPAVASAPYFPHVFPYAHHFYHPSARVHNVEKGFAKESGHASETSVISEDGHLPLAGHLPPALGHLANTLPFAGPFRSRVHKKLAKKARKARTHKSFDKKKD</sequence>
<gene>
    <name evidence="3" type="primary">Acey_s0183.g932</name>
    <name evidence="3" type="ORF">Y032_0183g932</name>
</gene>
<protein>
    <submittedName>
        <fullName evidence="3">Uncharacterized protein</fullName>
    </submittedName>
</protein>
<accession>A0A016SRL2</accession>
<proteinExistence type="predicted"/>
<keyword evidence="4" id="KW-1185">Reference proteome</keyword>
<dbReference type="EMBL" id="JARK01001519">
    <property type="protein sequence ID" value="EYB93353.1"/>
    <property type="molecule type" value="Genomic_DNA"/>
</dbReference>
<dbReference type="AlphaFoldDB" id="A0A016SRL2"/>
<name>A0A016SRL2_9BILA</name>